<dbReference type="PANTHER" id="PTHR46648">
    <property type="entry name" value="HIT FAMILY PROTEIN 1"/>
    <property type="match status" value="1"/>
</dbReference>
<dbReference type="InterPro" id="IPR011146">
    <property type="entry name" value="HIT-like"/>
</dbReference>
<evidence type="ECO:0000313" key="4">
    <source>
        <dbReference type="Proteomes" id="UP001589647"/>
    </source>
</evidence>
<keyword evidence="3" id="KW-0808">Transferase</keyword>
<dbReference type="InterPro" id="IPR019808">
    <property type="entry name" value="Histidine_triad_CS"/>
</dbReference>
<protein>
    <submittedName>
        <fullName evidence="3">HIT family protein</fullName>
        <ecNumber evidence="3">2.1.1.-</ecNumber>
    </submittedName>
</protein>
<organism evidence="3 4">
    <name type="scientific">Nonomuraea spiralis</name>
    <dbReference type="NCBI Taxonomy" id="46182"/>
    <lineage>
        <taxon>Bacteria</taxon>
        <taxon>Bacillati</taxon>
        <taxon>Actinomycetota</taxon>
        <taxon>Actinomycetes</taxon>
        <taxon>Streptosporangiales</taxon>
        <taxon>Streptosporangiaceae</taxon>
        <taxon>Nonomuraea</taxon>
    </lineage>
</organism>
<dbReference type="InterPro" id="IPR036265">
    <property type="entry name" value="HIT-like_sf"/>
</dbReference>
<dbReference type="GO" id="GO:0008168">
    <property type="term" value="F:methyltransferase activity"/>
    <property type="evidence" value="ECO:0007669"/>
    <property type="project" value="UniProtKB-KW"/>
</dbReference>
<dbReference type="Pfam" id="PF01230">
    <property type="entry name" value="HIT"/>
    <property type="match status" value="1"/>
</dbReference>
<dbReference type="PRINTS" id="PR00332">
    <property type="entry name" value="HISTRIAD"/>
</dbReference>
<dbReference type="PANTHER" id="PTHR46648:SF1">
    <property type="entry name" value="ADENOSINE 5'-MONOPHOSPHORAMIDASE HNT1"/>
    <property type="match status" value="1"/>
</dbReference>
<dbReference type="EMBL" id="JBHMEI010000001">
    <property type="protein sequence ID" value="MFB9200093.1"/>
    <property type="molecule type" value="Genomic_DNA"/>
</dbReference>
<dbReference type="GO" id="GO:0032259">
    <property type="term" value="P:methylation"/>
    <property type="evidence" value="ECO:0007669"/>
    <property type="project" value="UniProtKB-KW"/>
</dbReference>
<dbReference type="SUPFAM" id="SSF54197">
    <property type="entry name" value="HIT-like"/>
    <property type="match status" value="1"/>
</dbReference>
<reference evidence="3 4" key="1">
    <citation type="submission" date="2024-09" db="EMBL/GenBank/DDBJ databases">
        <authorList>
            <person name="Sun Q."/>
            <person name="Mori K."/>
        </authorList>
    </citation>
    <scope>NUCLEOTIDE SEQUENCE [LARGE SCALE GENOMIC DNA]</scope>
    <source>
        <strain evidence="3 4">CCM 3426</strain>
    </source>
</reference>
<keyword evidence="4" id="KW-1185">Reference proteome</keyword>
<dbReference type="PROSITE" id="PS00892">
    <property type="entry name" value="HIT_1"/>
    <property type="match status" value="1"/>
</dbReference>
<evidence type="ECO:0000313" key="3">
    <source>
        <dbReference type="EMBL" id="MFB9200093.1"/>
    </source>
</evidence>
<evidence type="ECO:0000256" key="1">
    <source>
        <dbReference type="PROSITE-ProRule" id="PRU00464"/>
    </source>
</evidence>
<name>A0ABV5I6D5_9ACTN</name>
<evidence type="ECO:0000259" key="2">
    <source>
        <dbReference type="PROSITE" id="PS51084"/>
    </source>
</evidence>
<accession>A0ABV5I6D5</accession>
<dbReference type="Gene3D" id="3.30.428.10">
    <property type="entry name" value="HIT-like"/>
    <property type="match status" value="1"/>
</dbReference>
<feature type="short sequence motif" description="Histidine triad motif" evidence="1">
    <location>
        <begin position="98"/>
        <end position="102"/>
    </location>
</feature>
<gene>
    <name evidence="3" type="ORF">ACFFV7_02715</name>
</gene>
<dbReference type="Proteomes" id="UP001589647">
    <property type="component" value="Unassembled WGS sequence"/>
</dbReference>
<proteinExistence type="predicted"/>
<sequence length="138" mass="14752">MESCVFCEIVAGRAEASVVHGDDDVVAVLDHRPATPGHVPVIPRVHASGLAEAGDAVGAPIWRAARRVAAALRVSGLRCEGVRLSLADGEAAGQDVFHLHLHVVPRYRGDGVVVSAEWRRRSREQLDRDAALIRDALA</sequence>
<dbReference type="PROSITE" id="PS51084">
    <property type="entry name" value="HIT_2"/>
    <property type="match status" value="1"/>
</dbReference>
<dbReference type="EC" id="2.1.1.-" evidence="3"/>
<dbReference type="InterPro" id="IPR001310">
    <property type="entry name" value="Histidine_triad_HIT"/>
</dbReference>
<keyword evidence="3" id="KW-0489">Methyltransferase</keyword>
<dbReference type="RefSeq" id="WP_189645690.1">
    <property type="nucleotide sequence ID" value="NZ_BMRC01000001.1"/>
</dbReference>
<comment type="caution">
    <text evidence="3">The sequence shown here is derived from an EMBL/GenBank/DDBJ whole genome shotgun (WGS) entry which is preliminary data.</text>
</comment>
<feature type="domain" description="HIT" evidence="2">
    <location>
        <begin position="5"/>
        <end position="113"/>
    </location>
</feature>